<evidence type="ECO:0000313" key="2">
    <source>
        <dbReference type="EMBL" id="CRL44254.1"/>
    </source>
</evidence>
<protein>
    <submittedName>
        <fullName evidence="2">Membrane-bound lytic murein transglycosylase B</fullName>
    </submittedName>
</protein>
<dbReference type="AlphaFoldDB" id="A0A193QGF2"/>
<evidence type="ECO:0000256" key="1">
    <source>
        <dbReference type="SAM" id="SignalP"/>
    </source>
</evidence>
<name>A0A193QGF2_SODGM</name>
<proteinExistence type="predicted"/>
<dbReference type="Proteomes" id="UP000245838">
    <property type="component" value="Chromosome sggmmb4_Chromosome"/>
</dbReference>
<reference evidence="2 3" key="1">
    <citation type="submission" date="2015-05" db="EMBL/GenBank/DDBJ databases">
        <authorList>
            <person name="Goodhead I."/>
        </authorList>
    </citation>
    <scope>NUCLEOTIDE SEQUENCE [LARGE SCALE GENOMIC DNA]</scope>
    <source>
        <strain evidence="3">morsitans</strain>
    </source>
</reference>
<evidence type="ECO:0000313" key="3">
    <source>
        <dbReference type="Proteomes" id="UP000245838"/>
    </source>
</evidence>
<sequence>MCHLAALVPFIALLAARPVLYGDFATNPNVERFIDKMVSKHGFDRQALHNLLAQTQRLDGLLRLMNR</sequence>
<dbReference type="EMBL" id="LN854557">
    <property type="protein sequence ID" value="CRL44254.1"/>
    <property type="molecule type" value="Genomic_DNA"/>
</dbReference>
<accession>A0A193QGF2</accession>
<keyword evidence="1" id="KW-0732">Signal</keyword>
<organism evidence="2 3">
    <name type="scientific">Sodalis glossinidius (strain morsitans)</name>
    <dbReference type="NCBI Taxonomy" id="343509"/>
    <lineage>
        <taxon>Bacteria</taxon>
        <taxon>Pseudomonadati</taxon>
        <taxon>Pseudomonadota</taxon>
        <taxon>Gammaproteobacteria</taxon>
        <taxon>Enterobacterales</taxon>
        <taxon>Bruguierivoracaceae</taxon>
        <taxon>Sodalis</taxon>
    </lineage>
</organism>
<feature type="signal peptide" evidence="1">
    <location>
        <begin position="1"/>
        <end position="21"/>
    </location>
</feature>
<gene>
    <name evidence="2" type="primary">mltB_1</name>
    <name evidence="2" type="ORF">SGGMMB4_01266</name>
</gene>
<feature type="chain" id="PRO_5008261569" evidence="1">
    <location>
        <begin position="22"/>
        <end position="67"/>
    </location>
</feature>
<dbReference type="Gene3D" id="1.10.8.350">
    <property type="entry name" value="Bacterial muramidase"/>
    <property type="match status" value="1"/>
</dbReference>